<dbReference type="Gene3D" id="3.30.420.40">
    <property type="match status" value="2"/>
</dbReference>
<dbReference type="eggNOG" id="COG1940">
    <property type="taxonomic scope" value="Bacteria"/>
</dbReference>
<evidence type="ECO:0000256" key="1">
    <source>
        <dbReference type="ARBA" id="ARBA00006479"/>
    </source>
</evidence>
<dbReference type="Pfam" id="PF00480">
    <property type="entry name" value="ROK"/>
    <property type="match status" value="1"/>
</dbReference>
<dbReference type="RefSeq" id="WP_014423634.1">
    <property type="nucleotide sequence ID" value="NC_017068.1"/>
</dbReference>
<protein>
    <submittedName>
        <fullName evidence="2">Putative ROK family protein</fullName>
    </submittedName>
</protein>
<dbReference type="HOGENOM" id="CLU_036604_0_2_9"/>
<evidence type="ECO:0000313" key="3">
    <source>
        <dbReference type="Proteomes" id="UP000007887"/>
    </source>
</evidence>
<dbReference type="OrthoDB" id="9795247at2"/>
<accession>I0GN53</accession>
<dbReference type="PANTHER" id="PTHR18964">
    <property type="entry name" value="ROK (REPRESSOR, ORF, KINASE) FAMILY"/>
    <property type="match status" value="1"/>
</dbReference>
<dbReference type="EMBL" id="AP012292">
    <property type="protein sequence ID" value="BAL82190.1"/>
    <property type="molecule type" value="Genomic_DNA"/>
</dbReference>
<dbReference type="PANTHER" id="PTHR18964:SF170">
    <property type="entry name" value="SUGAR KINASE"/>
    <property type="match status" value="1"/>
</dbReference>
<dbReference type="SUPFAM" id="SSF53067">
    <property type="entry name" value="Actin-like ATPase domain"/>
    <property type="match status" value="1"/>
</dbReference>
<evidence type="ECO:0000313" key="2">
    <source>
        <dbReference type="EMBL" id="BAL82190.1"/>
    </source>
</evidence>
<dbReference type="AlphaFoldDB" id="I0GN53"/>
<name>I0GN53_SELRL</name>
<dbReference type="InterPro" id="IPR000600">
    <property type="entry name" value="ROK"/>
</dbReference>
<dbReference type="CDD" id="cd24152">
    <property type="entry name" value="ASKHA_NBD_ROK-like"/>
    <property type="match status" value="1"/>
</dbReference>
<proteinExistence type="inferred from homology"/>
<gene>
    <name evidence="2" type="ordered locus">SELR_04820</name>
</gene>
<dbReference type="PATRIC" id="fig|927704.6.peg.494"/>
<sequence length="294" mass="31426">MNYLAYDVGGSSVKYALVDEQGNLANKGSFVTPASLDDFYTEVVKVCQQLGKGRELTGAGFSMPGAVDNESGVIGGSSALDYIHDFPIKQALAARLGMPVSMENDANCAALGEAWTGSGRDYDSLAYFVVGTGVGGAVVHDKKIIHGPHQHGGEFGYMVMNDEYEILSEVGSTGGLCRQLAKLRNVPEDTYDGRQVYEMAAQGDADAQRLIDNMYEYLARAVYNIQYTYDPEAILFGGAISSRPDFIPAINARVQKILEKVGVARVVPKLLSCQHGNDANLLGAVASLIKSGAH</sequence>
<dbReference type="Proteomes" id="UP000007887">
    <property type="component" value="Chromosome"/>
</dbReference>
<comment type="similarity">
    <text evidence="1">Belongs to the ROK (NagC/XylR) family.</text>
</comment>
<organism evidence="2 3">
    <name type="scientific">Selenomonas ruminantium subsp. lactilytica (strain NBRC 103574 / TAM6421)</name>
    <dbReference type="NCBI Taxonomy" id="927704"/>
    <lineage>
        <taxon>Bacteria</taxon>
        <taxon>Bacillati</taxon>
        <taxon>Bacillota</taxon>
        <taxon>Negativicutes</taxon>
        <taxon>Selenomonadales</taxon>
        <taxon>Selenomonadaceae</taxon>
        <taxon>Selenomonas</taxon>
    </lineage>
</organism>
<reference evidence="2 3" key="1">
    <citation type="submission" date="2011-10" db="EMBL/GenBank/DDBJ databases">
        <title>Whole genome sequence of Selenomonas ruminantium subsp. lactilytica TAM6421.</title>
        <authorList>
            <person name="Oguchi A."/>
            <person name="Ankai A."/>
            <person name="Kaneko J."/>
            <person name="Yamada-Narita S."/>
            <person name="Fukui S."/>
            <person name="Takahashi M."/>
            <person name="Onodera T."/>
            <person name="Kojima S."/>
            <person name="Fushimi T."/>
            <person name="Abe N."/>
            <person name="Kamio Y."/>
            <person name="Yamazaki S."/>
            <person name="Fujita N."/>
        </authorList>
    </citation>
    <scope>NUCLEOTIDE SEQUENCE [LARGE SCALE GENOMIC DNA]</scope>
    <source>
        <strain evidence="3">NBRC 103574 / TAM6421</strain>
    </source>
</reference>
<dbReference type="InterPro" id="IPR043129">
    <property type="entry name" value="ATPase_NBD"/>
</dbReference>
<dbReference type="KEGG" id="sri:SELR_04820"/>